<organism evidence="1 2">
    <name type="scientific">candidate division WOR-1 bacterium RIFOXYC2_FULL_41_25</name>
    <dbReference type="NCBI Taxonomy" id="1802586"/>
    <lineage>
        <taxon>Bacteria</taxon>
        <taxon>Bacillati</taxon>
        <taxon>Saganbacteria</taxon>
    </lineage>
</organism>
<dbReference type="EMBL" id="MEUI01000042">
    <property type="protein sequence ID" value="OGC32914.1"/>
    <property type="molecule type" value="Genomic_DNA"/>
</dbReference>
<evidence type="ECO:0000313" key="1">
    <source>
        <dbReference type="EMBL" id="OGC32914.1"/>
    </source>
</evidence>
<dbReference type="Proteomes" id="UP000177309">
    <property type="component" value="Unassembled WGS sequence"/>
</dbReference>
<name>A0A1F4TJP2_UNCSA</name>
<reference evidence="1 2" key="1">
    <citation type="journal article" date="2016" name="Nat. Commun.">
        <title>Thousands of microbial genomes shed light on interconnected biogeochemical processes in an aquifer system.</title>
        <authorList>
            <person name="Anantharaman K."/>
            <person name="Brown C.T."/>
            <person name="Hug L.A."/>
            <person name="Sharon I."/>
            <person name="Castelle C.J."/>
            <person name="Probst A.J."/>
            <person name="Thomas B.C."/>
            <person name="Singh A."/>
            <person name="Wilkins M.J."/>
            <person name="Karaoz U."/>
            <person name="Brodie E.L."/>
            <person name="Williams K.H."/>
            <person name="Hubbard S.S."/>
            <person name="Banfield J.F."/>
        </authorList>
    </citation>
    <scope>NUCLEOTIDE SEQUENCE [LARGE SCALE GENOMIC DNA]</scope>
</reference>
<dbReference type="AlphaFoldDB" id="A0A1F4TJP2"/>
<gene>
    <name evidence="1" type="ORF">A2462_00770</name>
</gene>
<proteinExistence type="predicted"/>
<evidence type="ECO:0000313" key="2">
    <source>
        <dbReference type="Proteomes" id="UP000177309"/>
    </source>
</evidence>
<sequence>MDDAINLPVDQVKNELSLLLTVKDNDVIKYLNQFEDPLRADKALEALKVGVIAILSASPTLDTKIVEDKFNIIEKKLEDYTDEFKNNLKEDLKKYFEKEKGDVPTALNALLGEKGSLSLELSKYFNIENGKVNQLLKQELGPASNFAKSIDPLNKESVISKIEDKVKDELTKMSEELKSQFSLDKNDSSISKVRKMFEDKVEEIKKGNNNFFSEIRMHFGMKEIQAEEAEKGTQKGRDFESALYERVASLGLQLADSTENVTGSIGNIQRSKIGDYVITLGDTSGAPGKRIVIEVKNAQNYSLRKAIEELKEAKDNRSADCGIFVFAKGCEPVEMGDFRIDGDDYYCTVDEAMLEQACPVVFLEAAYKISRVNIIAHLRKNESGEINLVAVKGNIKKMLDQVSLMSDLLTKAKTIQASGEKIEEAAKSIKEELESVINSTLALFK</sequence>
<protein>
    <submittedName>
        <fullName evidence="1">Uncharacterized protein</fullName>
    </submittedName>
</protein>
<accession>A0A1F4TJP2</accession>
<comment type="caution">
    <text evidence="1">The sequence shown here is derived from an EMBL/GenBank/DDBJ whole genome shotgun (WGS) entry which is preliminary data.</text>
</comment>